<keyword evidence="2" id="KW-1185">Reference proteome</keyword>
<dbReference type="EMBL" id="REGN01000623">
    <property type="protein sequence ID" value="RNA40611.1"/>
    <property type="molecule type" value="Genomic_DNA"/>
</dbReference>
<evidence type="ECO:0000313" key="2">
    <source>
        <dbReference type="Proteomes" id="UP000276133"/>
    </source>
</evidence>
<proteinExistence type="predicted"/>
<reference evidence="1 2" key="1">
    <citation type="journal article" date="2018" name="Sci. Rep.">
        <title>Genomic signatures of local adaptation to the degree of environmental predictability in rotifers.</title>
        <authorList>
            <person name="Franch-Gras L."/>
            <person name="Hahn C."/>
            <person name="Garcia-Roger E.M."/>
            <person name="Carmona M.J."/>
            <person name="Serra M."/>
            <person name="Gomez A."/>
        </authorList>
    </citation>
    <scope>NUCLEOTIDE SEQUENCE [LARGE SCALE GENOMIC DNA]</scope>
    <source>
        <strain evidence="1">HYR1</strain>
    </source>
</reference>
<evidence type="ECO:0000313" key="1">
    <source>
        <dbReference type="EMBL" id="RNA40611.1"/>
    </source>
</evidence>
<sequence>MAEFQPRHLKNLVKNSGSTYRKKHSNVANAIEPNEVNWYHLNGKNYLMASSNGFVLTLEAGHNNLNLFFLLFKKKTRHLCLGVGQSKGKSEIIKKI</sequence>
<protein>
    <submittedName>
        <fullName evidence="1">Uncharacterized protein</fullName>
    </submittedName>
</protein>
<comment type="caution">
    <text evidence="1">The sequence shown here is derived from an EMBL/GenBank/DDBJ whole genome shotgun (WGS) entry which is preliminary data.</text>
</comment>
<gene>
    <name evidence="1" type="ORF">BpHYR1_027333</name>
</gene>
<name>A0A3M7SXQ9_BRAPC</name>
<organism evidence="1 2">
    <name type="scientific">Brachionus plicatilis</name>
    <name type="common">Marine rotifer</name>
    <name type="synonym">Brachionus muelleri</name>
    <dbReference type="NCBI Taxonomy" id="10195"/>
    <lineage>
        <taxon>Eukaryota</taxon>
        <taxon>Metazoa</taxon>
        <taxon>Spiralia</taxon>
        <taxon>Gnathifera</taxon>
        <taxon>Rotifera</taxon>
        <taxon>Eurotatoria</taxon>
        <taxon>Monogononta</taxon>
        <taxon>Pseudotrocha</taxon>
        <taxon>Ploima</taxon>
        <taxon>Brachionidae</taxon>
        <taxon>Brachionus</taxon>
    </lineage>
</organism>
<dbReference type="Proteomes" id="UP000276133">
    <property type="component" value="Unassembled WGS sequence"/>
</dbReference>
<dbReference type="AlphaFoldDB" id="A0A3M7SXQ9"/>
<accession>A0A3M7SXQ9</accession>